<evidence type="ECO:0000256" key="2">
    <source>
        <dbReference type="ARBA" id="ARBA00022692"/>
    </source>
</evidence>
<evidence type="ECO:0000256" key="3">
    <source>
        <dbReference type="ARBA" id="ARBA00022989"/>
    </source>
</evidence>
<feature type="transmembrane region" description="Helical" evidence="7">
    <location>
        <begin position="249"/>
        <end position="266"/>
    </location>
</feature>
<evidence type="ECO:0000256" key="5">
    <source>
        <dbReference type="ARBA" id="ARBA00038359"/>
    </source>
</evidence>
<comment type="subcellular location">
    <subcellularLocation>
        <location evidence="1">Membrane</location>
        <topology evidence="1">Multi-pass membrane protein</topology>
    </subcellularLocation>
</comment>
<evidence type="ECO:0000256" key="4">
    <source>
        <dbReference type="ARBA" id="ARBA00023136"/>
    </source>
</evidence>
<dbReference type="EMBL" id="PTQR01000061">
    <property type="protein sequence ID" value="TKX22756.1"/>
    <property type="molecule type" value="Genomic_DNA"/>
</dbReference>
<keyword evidence="2 7" id="KW-0812">Transmembrane</keyword>
<feature type="compositionally biased region" description="Basic and acidic residues" evidence="6">
    <location>
        <begin position="375"/>
        <end position="384"/>
    </location>
</feature>
<feature type="transmembrane region" description="Helical" evidence="7">
    <location>
        <begin position="170"/>
        <end position="197"/>
    </location>
</feature>
<feature type="transmembrane region" description="Helical" evidence="7">
    <location>
        <begin position="209"/>
        <end position="229"/>
    </location>
</feature>
<dbReference type="Pfam" id="PF20684">
    <property type="entry name" value="Fung_rhodopsin"/>
    <property type="match status" value="1"/>
</dbReference>
<evidence type="ECO:0000256" key="7">
    <source>
        <dbReference type="SAM" id="Phobius"/>
    </source>
</evidence>
<organism evidence="9 10">
    <name type="scientific">Elsinoe australis</name>
    <dbReference type="NCBI Taxonomy" id="40998"/>
    <lineage>
        <taxon>Eukaryota</taxon>
        <taxon>Fungi</taxon>
        <taxon>Dikarya</taxon>
        <taxon>Ascomycota</taxon>
        <taxon>Pezizomycotina</taxon>
        <taxon>Dothideomycetes</taxon>
        <taxon>Dothideomycetidae</taxon>
        <taxon>Myriangiales</taxon>
        <taxon>Elsinoaceae</taxon>
        <taxon>Elsinoe</taxon>
    </lineage>
</organism>
<dbReference type="Proteomes" id="UP000308133">
    <property type="component" value="Unassembled WGS sequence"/>
</dbReference>
<protein>
    <recommendedName>
        <fullName evidence="8">Rhodopsin domain-containing protein</fullName>
    </recommendedName>
</protein>
<evidence type="ECO:0000256" key="6">
    <source>
        <dbReference type="SAM" id="MobiDB-lite"/>
    </source>
</evidence>
<dbReference type="PANTHER" id="PTHR33048">
    <property type="entry name" value="PTH11-LIKE INTEGRAL MEMBRANE PROTEIN (AFU_ORTHOLOGUE AFUA_5G11245)"/>
    <property type="match status" value="1"/>
</dbReference>
<feature type="transmembrane region" description="Helical" evidence="7">
    <location>
        <begin position="46"/>
        <end position="69"/>
    </location>
</feature>
<dbReference type="InterPro" id="IPR052337">
    <property type="entry name" value="SAT4-like"/>
</dbReference>
<dbReference type="GO" id="GO:0016020">
    <property type="term" value="C:membrane"/>
    <property type="evidence" value="ECO:0007669"/>
    <property type="project" value="UniProtKB-SubCell"/>
</dbReference>
<proteinExistence type="inferred from homology"/>
<name>A0A4U7B1Z7_9PEZI</name>
<feature type="region of interest" description="Disordered" evidence="6">
    <location>
        <begin position="359"/>
        <end position="394"/>
    </location>
</feature>
<accession>A0A4U7B1Z7</accession>
<feature type="domain" description="Rhodopsin" evidence="8">
    <location>
        <begin position="30"/>
        <end position="270"/>
    </location>
</feature>
<sequence length="394" mass="43199">MATGGYGGEGPVLMAVGWTECTLGVITIGLRLYGASKRAGQIRWDFLWIALAGVFGLASQATFAVSNWYGMGNHMNRLTYPQIVQALNWVWISIFLGLVGLTFAKWAIIALLLQVQLPTQVKRRMFLWSLAVILGVVCVVQSVLSFTQCIPVQRLWNPRMAGSCPGATRALYFGFFQGASSVMIDIILALYPVSIVWNLQASLKMKIGFCLLMAGGIIPAAAGTVKAIMLDFLRKPNDITYEFAPFMTWAATELWLIIILGSIPPLRPLFLRLFRKAASTLGSANASRGPGTHGRTAGSVPLQSISKSAHNTSYKKGGVNTYTSNVMSNLDDSEEDILRNNGANMGHIVMTHEYAVETAKRQSNATHRPSPSDMEIGHDEDHHTHYPYPSRYTP</sequence>
<keyword evidence="4 7" id="KW-0472">Membrane</keyword>
<dbReference type="AlphaFoldDB" id="A0A4U7B1Z7"/>
<evidence type="ECO:0000259" key="8">
    <source>
        <dbReference type="Pfam" id="PF20684"/>
    </source>
</evidence>
<feature type="transmembrane region" description="Helical" evidence="7">
    <location>
        <begin position="89"/>
        <end position="113"/>
    </location>
</feature>
<feature type="transmembrane region" description="Helical" evidence="7">
    <location>
        <begin position="12"/>
        <end position="34"/>
    </location>
</feature>
<gene>
    <name evidence="9" type="ORF">C1H76_5073</name>
</gene>
<reference evidence="9 10" key="1">
    <citation type="submission" date="2018-02" db="EMBL/GenBank/DDBJ databases">
        <title>Draft genome sequences of Elsinoe sp., causing black scab on jojoba.</title>
        <authorList>
            <person name="Stodart B."/>
            <person name="Jeffress S."/>
            <person name="Ash G."/>
            <person name="Arun Chinnappa K."/>
        </authorList>
    </citation>
    <scope>NUCLEOTIDE SEQUENCE [LARGE SCALE GENOMIC DNA]</scope>
    <source>
        <strain evidence="9 10">Hillstone_2</strain>
    </source>
</reference>
<evidence type="ECO:0000313" key="9">
    <source>
        <dbReference type="EMBL" id="TKX22756.1"/>
    </source>
</evidence>
<evidence type="ECO:0000313" key="10">
    <source>
        <dbReference type="Proteomes" id="UP000308133"/>
    </source>
</evidence>
<comment type="similarity">
    <text evidence="5">Belongs to the SAT4 family.</text>
</comment>
<dbReference type="InterPro" id="IPR049326">
    <property type="entry name" value="Rhodopsin_dom_fungi"/>
</dbReference>
<feature type="transmembrane region" description="Helical" evidence="7">
    <location>
        <begin position="125"/>
        <end position="150"/>
    </location>
</feature>
<keyword evidence="3 7" id="KW-1133">Transmembrane helix</keyword>
<evidence type="ECO:0000256" key="1">
    <source>
        <dbReference type="ARBA" id="ARBA00004141"/>
    </source>
</evidence>
<dbReference type="PANTHER" id="PTHR33048:SF165">
    <property type="entry name" value="INTEGRAL MEMBRANE PROTEIN"/>
    <property type="match status" value="1"/>
</dbReference>
<comment type="caution">
    <text evidence="9">The sequence shown here is derived from an EMBL/GenBank/DDBJ whole genome shotgun (WGS) entry which is preliminary data.</text>
</comment>